<feature type="domain" description="Multidrug resistance protein MdtA-like barrel-sandwich hybrid" evidence="7">
    <location>
        <begin position="67"/>
        <end position="209"/>
    </location>
</feature>
<dbReference type="GO" id="GO:0030313">
    <property type="term" value="C:cell envelope"/>
    <property type="evidence" value="ECO:0007669"/>
    <property type="project" value="UniProtKB-SubCell"/>
</dbReference>
<name>A0A9J7ATP6_9PROT</name>
<dbReference type="InterPro" id="IPR058624">
    <property type="entry name" value="MdtA-like_HH"/>
</dbReference>
<reference evidence="10" key="1">
    <citation type="submission" date="2022-08" db="EMBL/GenBank/DDBJ databases">
        <title>Nisaea acidiphila sp. nov., isolated from a marine algal debris and emended description of the genus Nisaea Urios et al. 2008.</title>
        <authorList>
            <person name="Kwon K."/>
        </authorList>
    </citation>
    <scope>NUCLEOTIDE SEQUENCE</scope>
    <source>
        <strain evidence="10">MEBiC11861</strain>
    </source>
</reference>
<dbReference type="GO" id="GO:0022857">
    <property type="term" value="F:transmembrane transporter activity"/>
    <property type="evidence" value="ECO:0007669"/>
    <property type="project" value="InterPro"/>
</dbReference>
<feature type="chain" id="PRO_5039953065" evidence="5">
    <location>
        <begin position="22"/>
        <end position="394"/>
    </location>
</feature>
<feature type="compositionally biased region" description="Polar residues" evidence="4">
    <location>
        <begin position="385"/>
        <end position="394"/>
    </location>
</feature>
<feature type="domain" description="Multidrug resistance protein MdtA-like C-terminal permuted SH3" evidence="9">
    <location>
        <begin position="308"/>
        <end position="370"/>
    </location>
</feature>
<comment type="similarity">
    <text evidence="2">Belongs to the membrane fusion protein (MFP) (TC 8.A.1) family.</text>
</comment>
<feature type="signal peptide" evidence="5">
    <location>
        <begin position="1"/>
        <end position="21"/>
    </location>
</feature>
<dbReference type="GO" id="GO:0046677">
    <property type="term" value="P:response to antibiotic"/>
    <property type="evidence" value="ECO:0007669"/>
    <property type="project" value="TreeGrafter"/>
</dbReference>
<evidence type="ECO:0000313" key="10">
    <source>
        <dbReference type="EMBL" id="UUX50720.1"/>
    </source>
</evidence>
<dbReference type="Gene3D" id="2.40.420.20">
    <property type="match status" value="1"/>
</dbReference>
<dbReference type="PROSITE" id="PS51257">
    <property type="entry name" value="PROKAR_LIPOPROTEIN"/>
    <property type="match status" value="1"/>
</dbReference>
<dbReference type="EMBL" id="CP102480">
    <property type="protein sequence ID" value="UUX50720.1"/>
    <property type="molecule type" value="Genomic_DNA"/>
</dbReference>
<dbReference type="InterPro" id="IPR058627">
    <property type="entry name" value="MdtA-like_C"/>
</dbReference>
<evidence type="ECO:0000256" key="5">
    <source>
        <dbReference type="SAM" id="SignalP"/>
    </source>
</evidence>
<keyword evidence="3" id="KW-0175">Coiled coil</keyword>
<dbReference type="Pfam" id="PF25917">
    <property type="entry name" value="BSH_RND"/>
    <property type="match status" value="1"/>
</dbReference>
<gene>
    <name evidence="10" type="ORF">NUH88_03250</name>
</gene>
<dbReference type="PANTHER" id="PTHR30158">
    <property type="entry name" value="ACRA/E-RELATED COMPONENT OF DRUG EFFLUX TRANSPORTER"/>
    <property type="match status" value="1"/>
</dbReference>
<dbReference type="RefSeq" id="WP_257769944.1">
    <property type="nucleotide sequence ID" value="NZ_CP102480.1"/>
</dbReference>
<dbReference type="InterPro" id="IPR006143">
    <property type="entry name" value="RND_pump_MFP"/>
</dbReference>
<dbReference type="AlphaFoldDB" id="A0A9J7ATP6"/>
<dbReference type="Pfam" id="PF25876">
    <property type="entry name" value="HH_MFP_RND"/>
    <property type="match status" value="1"/>
</dbReference>
<keyword evidence="11" id="KW-1185">Reference proteome</keyword>
<evidence type="ECO:0000259" key="7">
    <source>
        <dbReference type="Pfam" id="PF25917"/>
    </source>
</evidence>
<feature type="coiled-coil region" evidence="3">
    <location>
        <begin position="108"/>
        <end position="135"/>
    </location>
</feature>
<accession>A0A9J7ATP6</accession>
<evidence type="ECO:0000256" key="3">
    <source>
        <dbReference type="SAM" id="Coils"/>
    </source>
</evidence>
<protein>
    <submittedName>
        <fullName evidence="10">Efflux RND transporter periplasmic adaptor subunit</fullName>
    </submittedName>
</protein>
<feature type="domain" description="Multidrug resistance protein MdtA-like beta-barrel" evidence="8">
    <location>
        <begin position="214"/>
        <end position="304"/>
    </location>
</feature>
<dbReference type="Gene3D" id="2.40.50.100">
    <property type="match status" value="1"/>
</dbReference>
<evidence type="ECO:0000313" key="11">
    <source>
        <dbReference type="Proteomes" id="UP001060336"/>
    </source>
</evidence>
<keyword evidence="5" id="KW-0732">Signal</keyword>
<evidence type="ECO:0000256" key="2">
    <source>
        <dbReference type="ARBA" id="ARBA00009477"/>
    </source>
</evidence>
<dbReference type="FunFam" id="2.40.420.20:FF:000001">
    <property type="entry name" value="Efflux RND transporter periplasmic adaptor subunit"/>
    <property type="match status" value="1"/>
</dbReference>
<dbReference type="Pfam" id="PF25967">
    <property type="entry name" value="RND-MFP_C"/>
    <property type="match status" value="1"/>
</dbReference>
<dbReference type="Gene3D" id="2.40.30.170">
    <property type="match status" value="1"/>
</dbReference>
<dbReference type="Proteomes" id="UP001060336">
    <property type="component" value="Chromosome"/>
</dbReference>
<feature type="region of interest" description="Disordered" evidence="4">
    <location>
        <begin position="375"/>
        <end position="394"/>
    </location>
</feature>
<comment type="subcellular location">
    <subcellularLocation>
        <location evidence="1">Cell envelope</location>
    </subcellularLocation>
</comment>
<evidence type="ECO:0000259" key="9">
    <source>
        <dbReference type="Pfam" id="PF25967"/>
    </source>
</evidence>
<sequence length="394" mass="41939">MPSAKQIRKFAVALSAIAFLAACDEATDGNQAAAPTARPAMPVSTVVTVAEDIPVVNELPGRIAPTEIAEVRPRVSGLLIERVFEQGTMVNAGDVLYRIDPAPFQVQVDSAKATLARAEAVQKQARLEADRQKELRSRKVSSAQTLDNAIAALAQADADVAAARAGLAAAQLDLQYTEVKAPLSGRIGRALVTEGALIATTSEEPLAIIRQLDPVYADFTQSAKQLRALRAGIKAGNVSLSEDGAATVRLNFDDGASYPLTGRLLLQESTVDSETGQITLRGEFPNPDFSLLPGMYVRVRIEQGIRRNAVAVPQQAIQRDTAGRARVYIVKEDKTLELRNVELGAATGNRWIVERGVAVGEQVVVEGFQKVGPGAPVAPQPWAPKQNQAAASNQ</sequence>
<evidence type="ECO:0000259" key="8">
    <source>
        <dbReference type="Pfam" id="PF25944"/>
    </source>
</evidence>
<dbReference type="Gene3D" id="1.10.287.470">
    <property type="entry name" value="Helix hairpin bin"/>
    <property type="match status" value="1"/>
</dbReference>
<dbReference type="KEGG" id="naci:NUH88_03250"/>
<proteinExistence type="inferred from homology"/>
<evidence type="ECO:0000259" key="6">
    <source>
        <dbReference type="Pfam" id="PF25876"/>
    </source>
</evidence>
<dbReference type="NCBIfam" id="TIGR01730">
    <property type="entry name" value="RND_mfp"/>
    <property type="match status" value="1"/>
</dbReference>
<dbReference type="GO" id="GO:0005886">
    <property type="term" value="C:plasma membrane"/>
    <property type="evidence" value="ECO:0007669"/>
    <property type="project" value="TreeGrafter"/>
</dbReference>
<dbReference type="InterPro" id="IPR058625">
    <property type="entry name" value="MdtA-like_BSH"/>
</dbReference>
<evidence type="ECO:0000256" key="4">
    <source>
        <dbReference type="SAM" id="MobiDB-lite"/>
    </source>
</evidence>
<dbReference type="PANTHER" id="PTHR30158:SF3">
    <property type="entry name" value="MULTIDRUG EFFLUX PUMP SUBUNIT ACRA-RELATED"/>
    <property type="match status" value="1"/>
</dbReference>
<dbReference type="Pfam" id="PF25944">
    <property type="entry name" value="Beta-barrel_RND"/>
    <property type="match status" value="1"/>
</dbReference>
<evidence type="ECO:0000256" key="1">
    <source>
        <dbReference type="ARBA" id="ARBA00004196"/>
    </source>
</evidence>
<dbReference type="SUPFAM" id="SSF111369">
    <property type="entry name" value="HlyD-like secretion proteins"/>
    <property type="match status" value="1"/>
</dbReference>
<dbReference type="InterPro" id="IPR058626">
    <property type="entry name" value="MdtA-like_b-barrel"/>
</dbReference>
<feature type="domain" description="Multidrug resistance protein MdtA-like alpha-helical hairpin" evidence="6">
    <location>
        <begin position="108"/>
        <end position="177"/>
    </location>
</feature>
<organism evidence="10 11">
    <name type="scientific">Nisaea acidiphila</name>
    <dbReference type="NCBI Taxonomy" id="1862145"/>
    <lineage>
        <taxon>Bacteria</taxon>
        <taxon>Pseudomonadati</taxon>
        <taxon>Pseudomonadota</taxon>
        <taxon>Alphaproteobacteria</taxon>
        <taxon>Rhodospirillales</taxon>
        <taxon>Thalassobaculaceae</taxon>
        <taxon>Nisaea</taxon>
    </lineage>
</organism>